<proteinExistence type="predicted"/>
<name>R0KAB1_ANAPL</name>
<evidence type="ECO:0000313" key="1">
    <source>
        <dbReference type="EMBL" id="EOB06787.1"/>
    </source>
</evidence>
<dbReference type="AlphaFoldDB" id="R0KAB1"/>
<sequence length="174" mass="20040">MMSQSEQIFGTSYCPRQLLPRDKGVIMGCRKRAVRDCKRGTMACLGKELKIKPEKYTGAQIYSDGDMLAFTPNDTVIQKKIICLNRVLNSLVYQIRSMYSRCLEKDIYNLSKRSDKYGTFEKNTEKNKKKAQSLYNATSKESLNRQWYLNIESLEGGCDIRCQKGQLAEEEAYV</sequence>
<evidence type="ECO:0000313" key="2">
    <source>
        <dbReference type="Proteomes" id="UP000296049"/>
    </source>
</evidence>
<dbReference type="Proteomes" id="UP000296049">
    <property type="component" value="Unassembled WGS sequence"/>
</dbReference>
<dbReference type="EMBL" id="KB742582">
    <property type="protein sequence ID" value="EOB06787.1"/>
    <property type="molecule type" value="Genomic_DNA"/>
</dbReference>
<organism evidence="1 2">
    <name type="scientific">Anas platyrhynchos</name>
    <name type="common">Mallard</name>
    <name type="synonym">Anas boschas</name>
    <dbReference type="NCBI Taxonomy" id="8839"/>
    <lineage>
        <taxon>Eukaryota</taxon>
        <taxon>Metazoa</taxon>
        <taxon>Chordata</taxon>
        <taxon>Craniata</taxon>
        <taxon>Vertebrata</taxon>
        <taxon>Euteleostomi</taxon>
        <taxon>Archelosauria</taxon>
        <taxon>Archosauria</taxon>
        <taxon>Dinosauria</taxon>
        <taxon>Saurischia</taxon>
        <taxon>Theropoda</taxon>
        <taxon>Coelurosauria</taxon>
        <taxon>Aves</taxon>
        <taxon>Neognathae</taxon>
        <taxon>Galloanserae</taxon>
        <taxon>Anseriformes</taxon>
        <taxon>Anatidae</taxon>
        <taxon>Anatinae</taxon>
        <taxon>Anas</taxon>
    </lineage>
</organism>
<protein>
    <submittedName>
        <fullName evidence="1">Uncharacterized protein</fullName>
    </submittedName>
</protein>
<reference evidence="2" key="1">
    <citation type="journal article" date="2013" name="Nat. Genet.">
        <title>The duck genome and transcriptome provide insight into an avian influenza virus reservoir species.</title>
        <authorList>
            <person name="Huang Y."/>
            <person name="Li Y."/>
            <person name="Burt D.W."/>
            <person name="Chen H."/>
            <person name="Zhang Y."/>
            <person name="Qian W."/>
            <person name="Kim H."/>
            <person name="Gan S."/>
            <person name="Zhao Y."/>
            <person name="Li J."/>
            <person name="Yi K."/>
            <person name="Feng H."/>
            <person name="Zhu P."/>
            <person name="Li B."/>
            <person name="Liu Q."/>
            <person name="Fairley S."/>
            <person name="Magor K.E."/>
            <person name="Du Z."/>
            <person name="Hu X."/>
            <person name="Goodman L."/>
            <person name="Tafer H."/>
            <person name="Vignal A."/>
            <person name="Lee T."/>
            <person name="Kim K.W."/>
            <person name="Sheng Z."/>
            <person name="An Y."/>
            <person name="Searle S."/>
            <person name="Herrero J."/>
            <person name="Groenen M.A."/>
            <person name="Crooijmans R.P."/>
            <person name="Faraut T."/>
            <person name="Cai Q."/>
            <person name="Webster R.G."/>
            <person name="Aldridge J.R."/>
            <person name="Warren W.C."/>
            <person name="Bartschat S."/>
            <person name="Kehr S."/>
            <person name="Marz M."/>
            <person name="Stadler P.F."/>
            <person name="Smith J."/>
            <person name="Kraus R.H."/>
            <person name="Zhao Y."/>
            <person name="Ren L."/>
            <person name="Fei J."/>
            <person name="Morisson M."/>
            <person name="Kaiser P."/>
            <person name="Griffin D.K."/>
            <person name="Rao M."/>
            <person name="Pitel F."/>
            <person name="Wang J."/>
            <person name="Li N."/>
        </authorList>
    </citation>
    <scope>NUCLEOTIDE SEQUENCE [LARGE SCALE GENOMIC DNA]</scope>
</reference>
<accession>R0KAB1</accession>
<keyword evidence="2" id="KW-1185">Reference proteome</keyword>
<gene>
    <name evidence="1" type="ORF">Anapl_06719</name>
</gene>